<sequence length="267" mass="30192">MTDLRNFTISSTNPCLIIFLIDQSGSMSEKFGNTTHDKAKEVANAINELLYEVGLRCYSGDDIKNRFEIGIIGYGKENNVQSGWEGELLNKWVVSIKNIFEYPLKEEDNKPVWITPIASGSTPMKKAFENAKRLCQDWINWGNHSECHPPIIINITDGEATDGGNNYQSLINEVNELKLLRTNYGLVNVLNIHISEKISDRVLFPNEVDNLNNKFSRLLFDMSTPLNENMVRIALQKGYNISNNPKGYIYNGNAVDLINFLNIGTPQ</sequence>
<dbReference type="CDD" id="cd00198">
    <property type="entry name" value="vWFA"/>
    <property type="match status" value="1"/>
</dbReference>
<organism evidence="2 3">
    <name type="scientific">Flavobacterium ammoniigenes</name>
    <dbReference type="NCBI Taxonomy" id="1751095"/>
    <lineage>
        <taxon>Bacteria</taxon>
        <taxon>Pseudomonadati</taxon>
        <taxon>Bacteroidota</taxon>
        <taxon>Flavobacteriia</taxon>
        <taxon>Flavobacteriales</taxon>
        <taxon>Flavobacteriaceae</taxon>
        <taxon>Flavobacterium</taxon>
    </lineage>
</organism>
<evidence type="ECO:0000313" key="2">
    <source>
        <dbReference type="EMBL" id="BDB55116.1"/>
    </source>
</evidence>
<dbReference type="RefSeq" id="WP_229316506.1">
    <property type="nucleotide sequence ID" value="NZ_AP025184.1"/>
</dbReference>
<evidence type="ECO:0000259" key="1">
    <source>
        <dbReference type="PROSITE" id="PS50234"/>
    </source>
</evidence>
<accession>A0ABN6L0B4</accession>
<feature type="domain" description="VWFA" evidence="1">
    <location>
        <begin position="16"/>
        <end position="261"/>
    </location>
</feature>
<protein>
    <recommendedName>
        <fullName evidence="1">VWFA domain-containing protein</fullName>
    </recommendedName>
</protein>
<dbReference type="Gene3D" id="3.40.50.410">
    <property type="entry name" value="von Willebrand factor, type A domain"/>
    <property type="match status" value="1"/>
</dbReference>
<reference evidence="2 3" key="1">
    <citation type="journal article" date="2022" name="Int. J. Syst. Evol. Microbiol.">
        <title>Flavobacterium ammonificans sp. nov. and Flavobacterium ammoniigenes sp. nov., ammonifying bacteria isolated from surface river water.</title>
        <authorList>
            <person name="Watanabe K."/>
            <person name="Kitamura T."/>
            <person name="Ogata Y."/>
            <person name="Shindo C."/>
            <person name="Suda W."/>
        </authorList>
    </citation>
    <scope>NUCLEOTIDE SEQUENCE [LARGE SCALE GENOMIC DNA]</scope>
    <source>
        <strain evidence="2 3">GENT5</strain>
    </source>
</reference>
<dbReference type="InterPro" id="IPR036465">
    <property type="entry name" value="vWFA_dom_sf"/>
</dbReference>
<dbReference type="Proteomes" id="UP001319867">
    <property type="component" value="Chromosome"/>
</dbReference>
<dbReference type="PROSITE" id="PS50234">
    <property type="entry name" value="VWFA"/>
    <property type="match status" value="1"/>
</dbReference>
<name>A0ABN6L0B4_9FLAO</name>
<dbReference type="EMBL" id="AP025184">
    <property type="protein sequence ID" value="BDB55116.1"/>
    <property type="molecule type" value="Genomic_DNA"/>
</dbReference>
<gene>
    <name evidence="2" type="ORF">GENT5_14210</name>
</gene>
<dbReference type="InterPro" id="IPR002035">
    <property type="entry name" value="VWF_A"/>
</dbReference>
<dbReference type="SUPFAM" id="SSF53300">
    <property type="entry name" value="vWA-like"/>
    <property type="match status" value="1"/>
</dbReference>
<evidence type="ECO:0000313" key="3">
    <source>
        <dbReference type="Proteomes" id="UP001319867"/>
    </source>
</evidence>
<reference evidence="2 3" key="2">
    <citation type="journal article" date="2022" name="Microorganisms">
        <title>Complete Genome Sequences of Two Flavobacterium ammonificans Strains and a Flavobacterium ammoniigenes Strain of Ammonifying Bacterioplankton Isolated from Surface River Water.</title>
        <authorList>
            <person name="Suda W."/>
            <person name="Ogata Y."/>
            <person name="Shindo C."/>
            <person name="Watanabe K."/>
        </authorList>
    </citation>
    <scope>NUCLEOTIDE SEQUENCE [LARGE SCALE GENOMIC DNA]</scope>
    <source>
        <strain evidence="2 3">GENT5</strain>
    </source>
</reference>
<keyword evidence="3" id="KW-1185">Reference proteome</keyword>
<proteinExistence type="predicted"/>